<dbReference type="EMBL" id="LCYN01000004">
    <property type="protein sequence ID" value="KKZ98789.1"/>
    <property type="molecule type" value="Genomic_DNA"/>
</dbReference>
<comment type="caution">
    <text evidence="1">The sequence shown here is derived from an EMBL/GenBank/DDBJ whole genome shotgun (WGS) entry which is preliminary data.</text>
</comment>
<dbReference type="Proteomes" id="UP000035350">
    <property type="component" value="Unassembled WGS sequence"/>
</dbReference>
<evidence type="ECO:0000313" key="1">
    <source>
        <dbReference type="EMBL" id="KKZ98789.1"/>
    </source>
</evidence>
<proteinExistence type="predicted"/>
<dbReference type="AlphaFoldDB" id="A0A0G8CH43"/>
<name>A0A0G8CH43_9BACI</name>
<accession>A0A0G8CH43</accession>
<reference evidence="1 2" key="1">
    <citation type="journal article" date="2015" name="Genome Announc.">
        <title>Next-Generation Whole-Genome Sequencing of Eight Strains of Bacillus cereus, Isolated from Food.</title>
        <authorList>
            <person name="Krawczyk A.O."/>
            <person name="de Jong A."/>
            <person name="Eijlander R.T."/>
            <person name="Berendsen E.M."/>
            <person name="Holsappel S."/>
            <person name="Wells-Bennik M.H."/>
            <person name="Kuipers O.P."/>
        </authorList>
    </citation>
    <scope>NUCLEOTIDE SEQUENCE [LARGE SCALE GENOMIC DNA]</scope>
    <source>
        <strain evidence="1 2">B4147</strain>
    </source>
</reference>
<organism evidence="1 2">
    <name type="scientific">Bacillus wiedmannii</name>
    <dbReference type="NCBI Taxonomy" id="1890302"/>
    <lineage>
        <taxon>Bacteria</taxon>
        <taxon>Bacillati</taxon>
        <taxon>Bacillota</taxon>
        <taxon>Bacilli</taxon>
        <taxon>Bacillales</taxon>
        <taxon>Bacillaceae</taxon>
        <taxon>Bacillus</taxon>
        <taxon>Bacillus cereus group</taxon>
    </lineage>
</organism>
<protein>
    <submittedName>
        <fullName evidence="1">Uncharacterized protein</fullName>
    </submittedName>
</protein>
<dbReference type="RefSeq" id="WP_046957674.1">
    <property type="nucleotide sequence ID" value="NZ_LCYN01000004.1"/>
</dbReference>
<gene>
    <name evidence="1" type="ORF">B4147_3372</name>
</gene>
<sequence length="208" mass="24438">MNSVKIEESTNGFVLLDFEIEKNPQIQDIITKMFTVHLRNKSVSELLINLEALFNEDIASAIFQGMNSPIKTIKTLKQKELKFLQFYHFLFTTFRQDFIRARAFESYGPGSLLRMTETMCEDSIRYNLIRADEKSFEIDISSDSYLDVMDYFVNCLNVYVDKKEFEEEDLDSLLLDVKTLKDTLFTLEETVKNKYKFEKVESTNESEQ</sequence>
<reference evidence="2" key="2">
    <citation type="submission" date="2015-04" db="EMBL/GenBank/DDBJ databases">
        <title>Draft Genome Sequences of Eight Spore-Forming Food Isolates of Bacillus cereus Genome sequencing.</title>
        <authorList>
            <person name="Krawcyk A.O."/>
            <person name="de Jong A."/>
            <person name="Eijlander R.T."/>
            <person name="Berendsen E.M."/>
            <person name="Holsappel S."/>
            <person name="Wells-Bennik M."/>
            <person name="Kuipers O.P."/>
        </authorList>
    </citation>
    <scope>NUCLEOTIDE SEQUENCE [LARGE SCALE GENOMIC DNA]</scope>
    <source>
        <strain evidence="2">B4147</strain>
    </source>
</reference>
<dbReference type="PATRIC" id="fig|1396.433.peg.2253"/>
<evidence type="ECO:0000313" key="2">
    <source>
        <dbReference type="Proteomes" id="UP000035350"/>
    </source>
</evidence>